<dbReference type="Pfam" id="PF00072">
    <property type="entry name" value="Response_reg"/>
    <property type="match status" value="1"/>
</dbReference>
<dbReference type="PANTHER" id="PTHR43547">
    <property type="entry name" value="TWO-COMPONENT HISTIDINE KINASE"/>
    <property type="match status" value="1"/>
</dbReference>
<name>A0A5J4QRQ1_9ZZZZ</name>
<comment type="caution">
    <text evidence="3">The sequence shown here is derived from an EMBL/GenBank/DDBJ whole genome shotgun (WGS) entry which is preliminary data.</text>
</comment>
<sequence length="168" mass="19086">MTELLQGNIEVKSKINQYAEFIVRLPHLAADEQKTEKQNLTTELTTNKIDEIVTEKATASTTISSVQTEKITNRAKNYILVIDDNTELLWMLKDILSDEHKVMTAEDGKIGLEILKKEIPDLIITDIMMPNVDGITLTKQIKGNKHTMHIPLVILSAKNANEEKYRRT</sequence>
<dbReference type="PROSITE" id="PS50110">
    <property type="entry name" value="RESPONSE_REGULATORY"/>
    <property type="match status" value="1"/>
</dbReference>
<reference evidence="3" key="1">
    <citation type="submission" date="2019-03" db="EMBL/GenBank/DDBJ databases">
        <title>Single cell metagenomics reveals metabolic interactions within the superorganism composed of flagellate Streblomastix strix and complex community of Bacteroidetes bacteria on its surface.</title>
        <authorList>
            <person name="Treitli S.C."/>
            <person name="Kolisko M."/>
            <person name="Husnik F."/>
            <person name="Keeling P."/>
            <person name="Hampl V."/>
        </authorList>
    </citation>
    <scope>NUCLEOTIDE SEQUENCE</scope>
    <source>
        <strain evidence="3">STM</strain>
    </source>
</reference>
<organism evidence="3">
    <name type="scientific">termite gut metagenome</name>
    <dbReference type="NCBI Taxonomy" id="433724"/>
    <lineage>
        <taxon>unclassified sequences</taxon>
        <taxon>metagenomes</taxon>
        <taxon>organismal metagenomes</taxon>
    </lineage>
</organism>
<dbReference type="Gene3D" id="3.40.50.2300">
    <property type="match status" value="1"/>
</dbReference>
<dbReference type="InterPro" id="IPR011006">
    <property type="entry name" value="CheY-like_superfamily"/>
</dbReference>
<keyword evidence="3" id="KW-0418">Kinase</keyword>
<dbReference type="PANTHER" id="PTHR43547:SF2">
    <property type="entry name" value="HYBRID SIGNAL TRANSDUCTION HISTIDINE KINASE C"/>
    <property type="match status" value="1"/>
</dbReference>
<evidence type="ECO:0000256" key="1">
    <source>
        <dbReference type="ARBA" id="ARBA00022553"/>
    </source>
</evidence>
<keyword evidence="1" id="KW-0597">Phosphoprotein</keyword>
<protein>
    <submittedName>
        <fullName evidence="3">Sensor histidine kinase TodS</fullName>
        <ecNumber evidence="3">2.7.13.3</ecNumber>
    </submittedName>
</protein>
<evidence type="ECO:0000259" key="2">
    <source>
        <dbReference type="PROSITE" id="PS50110"/>
    </source>
</evidence>
<dbReference type="InterPro" id="IPR001789">
    <property type="entry name" value="Sig_transdc_resp-reg_receiver"/>
</dbReference>
<feature type="domain" description="Response regulatory" evidence="2">
    <location>
        <begin position="78"/>
        <end position="168"/>
    </location>
</feature>
<accession>A0A5J4QRQ1</accession>
<dbReference type="AlphaFoldDB" id="A0A5J4QRQ1"/>
<dbReference type="GO" id="GO:0000155">
    <property type="term" value="F:phosphorelay sensor kinase activity"/>
    <property type="evidence" value="ECO:0007669"/>
    <property type="project" value="TreeGrafter"/>
</dbReference>
<proteinExistence type="predicted"/>
<dbReference type="SMART" id="SM00448">
    <property type="entry name" value="REC"/>
    <property type="match status" value="1"/>
</dbReference>
<dbReference type="SUPFAM" id="SSF52172">
    <property type="entry name" value="CheY-like"/>
    <property type="match status" value="1"/>
</dbReference>
<evidence type="ECO:0000313" key="3">
    <source>
        <dbReference type="EMBL" id="KAA6323985.1"/>
    </source>
</evidence>
<gene>
    <name evidence="3" type="ORF">EZS27_026638</name>
</gene>
<dbReference type="EMBL" id="SNRY01002675">
    <property type="protein sequence ID" value="KAA6323985.1"/>
    <property type="molecule type" value="Genomic_DNA"/>
</dbReference>
<keyword evidence="3" id="KW-0808">Transferase</keyword>
<dbReference type="EC" id="2.7.13.3" evidence="3"/>